<feature type="signal peptide" evidence="2">
    <location>
        <begin position="1"/>
        <end position="18"/>
    </location>
</feature>
<protein>
    <recommendedName>
        <fullName evidence="5">DUF4352 domain-containing protein</fullName>
    </recommendedName>
</protein>
<evidence type="ECO:0000256" key="2">
    <source>
        <dbReference type="SAM" id="SignalP"/>
    </source>
</evidence>
<evidence type="ECO:0000313" key="4">
    <source>
        <dbReference type="Proteomes" id="UP000252585"/>
    </source>
</evidence>
<evidence type="ECO:0000256" key="1">
    <source>
        <dbReference type="SAM" id="MobiDB-lite"/>
    </source>
</evidence>
<dbReference type="PROSITE" id="PS51257">
    <property type="entry name" value="PROKAR_LIPOPROTEIN"/>
    <property type="match status" value="1"/>
</dbReference>
<organism evidence="3 4">
    <name type="scientific">Saliterribacillus persicus</name>
    <dbReference type="NCBI Taxonomy" id="930114"/>
    <lineage>
        <taxon>Bacteria</taxon>
        <taxon>Bacillati</taxon>
        <taxon>Bacillota</taxon>
        <taxon>Bacilli</taxon>
        <taxon>Bacillales</taxon>
        <taxon>Bacillaceae</taxon>
        <taxon>Saliterribacillus</taxon>
    </lineage>
</organism>
<dbReference type="AlphaFoldDB" id="A0A368YD95"/>
<reference evidence="3 4" key="1">
    <citation type="submission" date="2018-07" db="EMBL/GenBank/DDBJ databases">
        <title>Genomic Encyclopedia of Type Strains, Phase IV (KMG-IV): sequencing the most valuable type-strain genomes for metagenomic binning, comparative biology and taxonomic classification.</title>
        <authorList>
            <person name="Goeker M."/>
        </authorList>
    </citation>
    <scope>NUCLEOTIDE SEQUENCE [LARGE SCALE GENOMIC DNA]</scope>
    <source>
        <strain evidence="3 4">DSM 27696</strain>
    </source>
</reference>
<dbReference type="EMBL" id="QPJJ01000001">
    <property type="protein sequence ID" value="RCW77306.1"/>
    <property type="molecule type" value="Genomic_DNA"/>
</dbReference>
<evidence type="ECO:0008006" key="5">
    <source>
        <dbReference type="Google" id="ProtNLM"/>
    </source>
</evidence>
<comment type="caution">
    <text evidence="3">The sequence shown here is derived from an EMBL/GenBank/DDBJ whole genome shotgun (WGS) entry which is preliminary data.</text>
</comment>
<gene>
    <name evidence="3" type="ORF">DFR57_101175</name>
</gene>
<feature type="chain" id="PRO_5038873050" description="DUF4352 domain-containing protein" evidence="2">
    <location>
        <begin position="19"/>
        <end position="216"/>
    </location>
</feature>
<accession>A0A368YD95</accession>
<dbReference type="Proteomes" id="UP000252585">
    <property type="component" value="Unassembled WGS sequence"/>
</dbReference>
<feature type="region of interest" description="Disordered" evidence="1">
    <location>
        <begin position="24"/>
        <end position="53"/>
    </location>
</feature>
<proteinExistence type="predicted"/>
<feature type="region of interest" description="Disordered" evidence="1">
    <location>
        <begin position="190"/>
        <end position="216"/>
    </location>
</feature>
<name>A0A368YD95_9BACI</name>
<sequence length="216" mass="23977">MKYSLYICLSISLLIVSACSVNSDKNEQNSANEDGDSPVEKNQTTNDQENNDDSIFSMGEFETLKGKNDVGTYETGPISIMIKSVAVKRGEINKDFLNGRLPEGKIEFIEVHMTVTSEKENINFTEDNFQLTTDSGEEFHKPEGLMSTALNINFAYIDSDTGAGDYYVTVSYILEESMTESLEEVNFHVKAPTDQNDNSLGEDIDIDIPVSIPNPD</sequence>
<dbReference type="RefSeq" id="WP_114351245.1">
    <property type="nucleotide sequence ID" value="NZ_QPJJ01000001.1"/>
</dbReference>
<dbReference type="OrthoDB" id="2967784at2"/>
<keyword evidence="4" id="KW-1185">Reference proteome</keyword>
<evidence type="ECO:0000313" key="3">
    <source>
        <dbReference type="EMBL" id="RCW77306.1"/>
    </source>
</evidence>
<keyword evidence="2" id="KW-0732">Signal</keyword>